<proteinExistence type="predicted"/>
<evidence type="ECO:0000259" key="4">
    <source>
        <dbReference type="PROSITE" id="PS01124"/>
    </source>
</evidence>
<sequence length="288" mass="31359">MTATVRTFLEGSPAARLAASMDLGAGGGIAVWENRDDRISYTAPRGHVFSLYLDGGTGTRRLDAGAVSGRPGAVCIMPEGQSSEWEITTPFRFVHLYMPDDALRGAFAETHDCDARRLDLPELTFAEMPLLAPPLATLARAAAEGDVMLADAALAELVAHLGPRSVVLRGGLSGHQLRRIDEWIDAHLEARIRLEDLARLTGLSPFHLHRMFRASRGLTLQGWITRRRIERARALLATRTPLIEIAMACGFSSQSHFTRVFKAQTAMTPDAFRTALRGGAGAPRTGRH</sequence>
<evidence type="ECO:0000256" key="1">
    <source>
        <dbReference type="ARBA" id="ARBA00023015"/>
    </source>
</evidence>
<evidence type="ECO:0000256" key="2">
    <source>
        <dbReference type="ARBA" id="ARBA00023125"/>
    </source>
</evidence>
<dbReference type="InterPro" id="IPR018060">
    <property type="entry name" value="HTH_AraC"/>
</dbReference>
<feature type="domain" description="HTH araC/xylS-type" evidence="4">
    <location>
        <begin position="178"/>
        <end position="275"/>
    </location>
</feature>
<dbReference type="SUPFAM" id="SSF46689">
    <property type="entry name" value="Homeodomain-like"/>
    <property type="match status" value="2"/>
</dbReference>
<geneLocation type="plasmid" evidence="5">
    <name>unnamed2</name>
</geneLocation>
<dbReference type="RefSeq" id="WP_353476235.1">
    <property type="nucleotide sequence ID" value="NZ_CP123387.1"/>
</dbReference>
<dbReference type="AlphaFoldDB" id="A0AAU8AS63"/>
<dbReference type="PRINTS" id="PR00032">
    <property type="entry name" value="HTHARAC"/>
</dbReference>
<dbReference type="Gene3D" id="1.10.10.60">
    <property type="entry name" value="Homeodomain-like"/>
    <property type="match status" value="1"/>
</dbReference>
<protein>
    <submittedName>
        <fullName evidence="5">AraC family transcriptional regulator</fullName>
    </submittedName>
</protein>
<evidence type="ECO:0000313" key="5">
    <source>
        <dbReference type="EMBL" id="XCC97343.1"/>
    </source>
</evidence>
<dbReference type="PANTHER" id="PTHR46796:SF6">
    <property type="entry name" value="ARAC SUBFAMILY"/>
    <property type="match status" value="1"/>
</dbReference>
<dbReference type="InterPro" id="IPR009057">
    <property type="entry name" value="Homeodomain-like_sf"/>
</dbReference>
<dbReference type="GO" id="GO:0043565">
    <property type="term" value="F:sequence-specific DNA binding"/>
    <property type="evidence" value="ECO:0007669"/>
    <property type="project" value="InterPro"/>
</dbReference>
<dbReference type="EMBL" id="CP123387">
    <property type="protein sequence ID" value="XCC97343.1"/>
    <property type="molecule type" value="Genomic_DNA"/>
</dbReference>
<dbReference type="Pfam" id="PF12833">
    <property type="entry name" value="HTH_18"/>
    <property type="match status" value="1"/>
</dbReference>
<reference evidence="5" key="1">
    <citation type="submission" date="2023-02" db="EMBL/GenBank/DDBJ databases">
        <title>Description and genomic characterization of Salipiger bruguierae sp. nov., isolated from the sediment of mangrove plant Bruguiera sexangula.</title>
        <authorList>
            <person name="Long M."/>
        </authorList>
    </citation>
    <scope>NUCLEOTIDE SEQUENCE</scope>
    <source>
        <strain evidence="5">H15</strain>
        <plasmid evidence="5">unnamed2</plasmid>
    </source>
</reference>
<dbReference type="InterPro" id="IPR018062">
    <property type="entry name" value="HTH_AraC-typ_CS"/>
</dbReference>
<keyword evidence="3" id="KW-0804">Transcription</keyword>
<dbReference type="InterPro" id="IPR020449">
    <property type="entry name" value="Tscrpt_reg_AraC-type_HTH"/>
</dbReference>
<dbReference type="PROSITE" id="PS01124">
    <property type="entry name" value="HTH_ARAC_FAMILY_2"/>
    <property type="match status" value="1"/>
</dbReference>
<organism evidence="5">
    <name type="scientific">Alloyangia sp. H15</name>
    <dbReference type="NCBI Taxonomy" id="3029062"/>
    <lineage>
        <taxon>Bacteria</taxon>
        <taxon>Pseudomonadati</taxon>
        <taxon>Pseudomonadota</taxon>
        <taxon>Alphaproteobacteria</taxon>
        <taxon>Rhodobacterales</taxon>
        <taxon>Roseobacteraceae</taxon>
        <taxon>Alloyangia</taxon>
    </lineage>
</organism>
<gene>
    <name evidence="5" type="ORF">PVT71_25105</name>
</gene>
<dbReference type="PROSITE" id="PS00041">
    <property type="entry name" value="HTH_ARAC_FAMILY_1"/>
    <property type="match status" value="1"/>
</dbReference>
<dbReference type="GO" id="GO:0003700">
    <property type="term" value="F:DNA-binding transcription factor activity"/>
    <property type="evidence" value="ECO:0007669"/>
    <property type="project" value="InterPro"/>
</dbReference>
<name>A0AAU8AS63_9RHOB</name>
<keyword evidence="5" id="KW-0614">Plasmid</keyword>
<dbReference type="SMART" id="SM00342">
    <property type="entry name" value="HTH_ARAC"/>
    <property type="match status" value="1"/>
</dbReference>
<dbReference type="InterPro" id="IPR050204">
    <property type="entry name" value="AraC_XylS_family_regulators"/>
</dbReference>
<keyword evidence="2" id="KW-0238">DNA-binding</keyword>
<keyword evidence="1" id="KW-0805">Transcription regulation</keyword>
<dbReference type="PANTHER" id="PTHR46796">
    <property type="entry name" value="HTH-TYPE TRANSCRIPTIONAL ACTIVATOR RHAS-RELATED"/>
    <property type="match status" value="1"/>
</dbReference>
<accession>A0AAU8AS63</accession>
<evidence type="ECO:0000256" key="3">
    <source>
        <dbReference type="ARBA" id="ARBA00023163"/>
    </source>
</evidence>